<comment type="similarity">
    <text evidence="8">Belongs to the NhaC Na(+)/H(+) (TC 2.A.35) antiporter family.</text>
</comment>
<reference evidence="11 12" key="1">
    <citation type="submission" date="2023-04" db="EMBL/GenBank/DDBJ databases">
        <title>Clostridium tannerae sp. nov., isolated from the fecal material of an alpaca.</title>
        <authorList>
            <person name="Miller S."/>
            <person name="Hendry M."/>
            <person name="King J."/>
            <person name="Sankaranarayanan K."/>
            <person name="Lawson P.A."/>
        </authorList>
    </citation>
    <scope>NUCLEOTIDE SEQUENCE [LARGE SCALE GENOMIC DNA]</scope>
    <source>
        <strain evidence="11 12">A1-XYC3</strain>
    </source>
</reference>
<evidence type="ECO:0000256" key="2">
    <source>
        <dbReference type="ARBA" id="ARBA00022448"/>
    </source>
</evidence>
<feature type="transmembrane region" description="Helical" evidence="9">
    <location>
        <begin position="12"/>
        <end position="43"/>
    </location>
</feature>
<evidence type="ECO:0000313" key="11">
    <source>
        <dbReference type="EMBL" id="MDW8800454.1"/>
    </source>
</evidence>
<dbReference type="PANTHER" id="PTHR33451:SF3">
    <property type="entry name" value="MALATE-2H(+)_NA(+)-LACTATE ANTIPORTER"/>
    <property type="match status" value="1"/>
</dbReference>
<evidence type="ECO:0000256" key="5">
    <source>
        <dbReference type="ARBA" id="ARBA00022692"/>
    </source>
</evidence>
<keyword evidence="6 9" id="KW-1133">Transmembrane helix</keyword>
<gene>
    <name evidence="11" type="ORF">P8V03_04715</name>
</gene>
<evidence type="ECO:0000313" key="12">
    <source>
        <dbReference type="Proteomes" id="UP001281656"/>
    </source>
</evidence>
<accession>A0ABU4JQQ4</accession>
<dbReference type="Pfam" id="PF03553">
    <property type="entry name" value="Na_H_antiporter"/>
    <property type="match status" value="1"/>
</dbReference>
<feature type="transmembrane region" description="Helical" evidence="9">
    <location>
        <begin position="184"/>
        <end position="202"/>
    </location>
</feature>
<dbReference type="Proteomes" id="UP001281656">
    <property type="component" value="Unassembled WGS sequence"/>
</dbReference>
<keyword evidence="5 9" id="KW-0812">Transmembrane</keyword>
<feature type="transmembrane region" description="Helical" evidence="9">
    <location>
        <begin position="248"/>
        <end position="277"/>
    </location>
</feature>
<dbReference type="EMBL" id="JARUJP010000004">
    <property type="protein sequence ID" value="MDW8800454.1"/>
    <property type="molecule type" value="Genomic_DNA"/>
</dbReference>
<evidence type="ECO:0000256" key="7">
    <source>
        <dbReference type="ARBA" id="ARBA00023136"/>
    </source>
</evidence>
<feature type="transmembrane region" description="Helical" evidence="9">
    <location>
        <begin position="297"/>
        <end position="317"/>
    </location>
</feature>
<evidence type="ECO:0000256" key="1">
    <source>
        <dbReference type="ARBA" id="ARBA00004651"/>
    </source>
</evidence>
<keyword evidence="12" id="KW-1185">Reference proteome</keyword>
<keyword evidence="2" id="KW-0813">Transport</keyword>
<dbReference type="InterPro" id="IPR052180">
    <property type="entry name" value="NhaC_Na-H+_Antiporter"/>
</dbReference>
<evidence type="ECO:0000256" key="6">
    <source>
        <dbReference type="ARBA" id="ARBA00022989"/>
    </source>
</evidence>
<feature type="transmembrane region" description="Helical" evidence="9">
    <location>
        <begin position="133"/>
        <end position="155"/>
    </location>
</feature>
<keyword evidence="7 9" id="KW-0472">Membrane</keyword>
<feature type="transmembrane region" description="Helical" evidence="9">
    <location>
        <begin position="389"/>
        <end position="411"/>
    </location>
</feature>
<dbReference type="InterPro" id="IPR018461">
    <property type="entry name" value="Na/H_Antiport_NhaC-like_C"/>
</dbReference>
<organism evidence="11 12">
    <name type="scientific">Clostridium tanneri</name>
    <dbReference type="NCBI Taxonomy" id="3037988"/>
    <lineage>
        <taxon>Bacteria</taxon>
        <taxon>Bacillati</taxon>
        <taxon>Bacillota</taxon>
        <taxon>Clostridia</taxon>
        <taxon>Eubacteriales</taxon>
        <taxon>Clostridiaceae</taxon>
        <taxon>Clostridium</taxon>
    </lineage>
</organism>
<keyword evidence="4" id="KW-1003">Cell membrane</keyword>
<evidence type="ECO:0000256" key="8">
    <source>
        <dbReference type="ARBA" id="ARBA00038435"/>
    </source>
</evidence>
<name>A0ABU4JQQ4_9CLOT</name>
<feature type="transmembrane region" description="Helical" evidence="9">
    <location>
        <begin position="64"/>
        <end position="94"/>
    </location>
</feature>
<evidence type="ECO:0000256" key="4">
    <source>
        <dbReference type="ARBA" id="ARBA00022475"/>
    </source>
</evidence>
<evidence type="ECO:0000256" key="9">
    <source>
        <dbReference type="SAM" id="Phobius"/>
    </source>
</evidence>
<evidence type="ECO:0000256" key="3">
    <source>
        <dbReference type="ARBA" id="ARBA00022449"/>
    </source>
</evidence>
<feature type="transmembrane region" description="Helical" evidence="9">
    <location>
        <begin position="223"/>
        <end position="242"/>
    </location>
</feature>
<sequence>MITLDLILATTITFILLVLSVYKGIFLAYPLTVGLVLFSILSLKRGYSAKDTLIMIYNGGKKSFIVIKIFLLIGAVIAMWMTSGTVAAIVYYGVGLIKPNIFILCAFLISCLVSSLIGTSVGTAGTVGIALMVIAKGGGANIAATAGAIIAGAYFGDRCSPMSSSASLVAYLTGTNIYDNIRNMFKTCIIPFGISIIFYYTISRVFPLHSSVSGINVELAKAFNINLIALLPAVVIIVLSAFKVKVRVSIIISIITSFFLAVFMQHETVVNCVKFIIFGYSMDKTNTLYNVIKGGGLVLMLKTSLVILVASAFAGIVEETKMLNSIETITRKANYRYEIFRNMIITSIFTAAVGCSQVFAVILTHMLNKNAYEKNEIDNSSIAIDLENTAIMISALIPWNVALLVPITILGTDSSCIPYLIYIYILPIWNLISLRSRNDKKSAVAGLNS</sequence>
<comment type="caution">
    <text evidence="11">The sequence shown here is derived from an EMBL/GenBank/DDBJ whole genome shotgun (WGS) entry which is preliminary data.</text>
</comment>
<evidence type="ECO:0000259" key="10">
    <source>
        <dbReference type="Pfam" id="PF03553"/>
    </source>
</evidence>
<dbReference type="RefSeq" id="WP_318796965.1">
    <property type="nucleotide sequence ID" value="NZ_JARUJP010000004.1"/>
</dbReference>
<feature type="domain" description="Na+/H+ antiporter NhaC-like C-terminal" evidence="10">
    <location>
        <begin position="152"/>
        <end position="424"/>
    </location>
</feature>
<proteinExistence type="inferred from homology"/>
<feature type="transmembrane region" description="Helical" evidence="9">
    <location>
        <begin position="344"/>
        <end position="368"/>
    </location>
</feature>
<comment type="subcellular location">
    <subcellularLocation>
        <location evidence="1">Cell membrane</location>
        <topology evidence="1">Multi-pass membrane protein</topology>
    </subcellularLocation>
</comment>
<feature type="transmembrane region" description="Helical" evidence="9">
    <location>
        <begin position="417"/>
        <end position="434"/>
    </location>
</feature>
<keyword evidence="3" id="KW-0050">Antiport</keyword>
<dbReference type="PANTHER" id="PTHR33451">
    <property type="entry name" value="MALATE-2H(+)/NA(+)-LACTATE ANTIPORTER"/>
    <property type="match status" value="1"/>
</dbReference>
<protein>
    <submittedName>
        <fullName evidence="11">Na+/H+ antiporter NhaC family protein</fullName>
    </submittedName>
</protein>